<name>H0QWG2_9ACTN</name>
<dbReference type="InterPro" id="IPR003399">
    <property type="entry name" value="Mce/MlaD"/>
</dbReference>
<reference evidence="3 4" key="1">
    <citation type="submission" date="2011-12" db="EMBL/GenBank/DDBJ databases">
        <title>Whole genome shotgun sequence of Gordonia effusa NBRC 100432.</title>
        <authorList>
            <person name="Yoshida I."/>
            <person name="Takarada H."/>
            <person name="Hosoyama A."/>
            <person name="Tsuchikane K."/>
            <person name="Katsumata H."/>
            <person name="Yamazaki S."/>
            <person name="Fujita N."/>
        </authorList>
    </citation>
    <scope>NUCLEOTIDE SEQUENCE [LARGE SCALE GENOMIC DNA]</scope>
    <source>
        <strain evidence="3 4">NBRC 100432</strain>
    </source>
</reference>
<dbReference type="AlphaFoldDB" id="H0QWG2"/>
<dbReference type="EMBL" id="BAEH01000020">
    <property type="protein sequence ID" value="GAB17163.1"/>
    <property type="molecule type" value="Genomic_DNA"/>
</dbReference>
<dbReference type="PANTHER" id="PTHR33371">
    <property type="entry name" value="INTERMEMBRANE PHOSPHOLIPID TRANSPORT SYSTEM BINDING PROTEIN MLAD-RELATED"/>
    <property type="match status" value="1"/>
</dbReference>
<comment type="caution">
    <text evidence="3">The sequence shown here is derived from an EMBL/GenBank/DDBJ whole genome shotgun (WGS) entry which is preliminary data.</text>
</comment>
<accession>H0QWG2</accession>
<sequence>MRRDVTPAQLRVLGVGVILALVVSGFALWGVPKMRGCGCAEFELVATSFGDGLEVGSNVRLRGVAVGEVTELVSEGRDRQVATLSVASDRMHELSPTMRTRFISDNIFGSTAIELIPAARAGGLRAGQTIRLDSIDNYTVTKLFRDAGRTVLGVVTDRLSSAIDDSAGLMSAITPFVTSALVAMESVRRTQNMTMDQILPRLGELIEGVSVLAPSALKSVNSFARVELLDSAELAVKSADLLTEISNLVFAFVGKAVGELRPVVPMLDGLTAMLSPINASLAKVSQNDVRRLIAGMNGALHRRGNRVELDVDVAIRTMPAVTAALSAISTRPGGGR</sequence>
<evidence type="ECO:0000259" key="2">
    <source>
        <dbReference type="Pfam" id="PF02470"/>
    </source>
</evidence>
<gene>
    <name evidence="3" type="primary">mceA</name>
    <name evidence="3" type="ORF">GOEFS_020_00270</name>
</gene>
<keyword evidence="1" id="KW-1133">Transmembrane helix</keyword>
<organism evidence="3 4">
    <name type="scientific">Gordonia effusa NBRC 100432</name>
    <dbReference type="NCBI Taxonomy" id="1077974"/>
    <lineage>
        <taxon>Bacteria</taxon>
        <taxon>Bacillati</taxon>
        <taxon>Actinomycetota</taxon>
        <taxon>Actinomycetes</taxon>
        <taxon>Mycobacteriales</taxon>
        <taxon>Gordoniaceae</taxon>
        <taxon>Gordonia</taxon>
    </lineage>
</organism>
<keyword evidence="1" id="KW-0812">Transmembrane</keyword>
<keyword evidence="4" id="KW-1185">Reference proteome</keyword>
<dbReference type="RefSeq" id="WP_007316501.1">
    <property type="nucleotide sequence ID" value="NZ_BAEH01000020.1"/>
</dbReference>
<feature type="domain" description="Mce/MlaD" evidence="2">
    <location>
        <begin position="50"/>
        <end position="117"/>
    </location>
</feature>
<dbReference type="Pfam" id="PF02470">
    <property type="entry name" value="MlaD"/>
    <property type="match status" value="1"/>
</dbReference>
<keyword evidence="1" id="KW-0472">Membrane</keyword>
<evidence type="ECO:0000256" key="1">
    <source>
        <dbReference type="SAM" id="Phobius"/>
    </source>
</evidence>
<feature type="transmembrane region" description="Helical" evidence="1">
    <location>
        <begin position="12"/>
        <end position="31"/>
    </location>
</feature>
<dbReference type="Proteomes" id="UP000035034">
    <property type="component" value="Unassembled WGS sequence"/>
</dbReference>
<evidence type="ECO:0000313" key="3">
    <source>
        <dbReference type="EMBL" id="GAB17163.1"/>
    </source>
</evidence>
<protein>
    <submittedName>
        <fullName evidence="3">Mce family protein</fullName>
    </submittedName>
</protein>
<dbReference type="GO" id="GO:0005576">
    <property type="term" value="C:extracellular region"/>
    <property type="evidence" value="ECO:0007669"/>
    <property type="project" value="TreeGrafter"/>
</dbReference>
<dbReference type="eggNOG" id="COG1463">
    <property type="taxonomic scope" value="Bacteria"/>
</dbReference>
<dbReference type="STRING" id="1077974.GOEFS_020_00270"/>
<dbReference type="InterPro" id="IPR052336">
    <property type="entry name" value="MlaD_Phospholipid_Transporter"/>
</dbReference>
<dbReference type="OrthoDB" id="4367345at2"/>
<proteinExistence type="predicted"/>
<evidence type="ECO:0000313" key="4">
    <source>
        <dbReference type="Proteomes" id="UP000035034"/>
    </source>
</evidence>
<dbReference type="PANTHER" id="PTHR33371:SF18">
    <property type="entry name" value="MCE-FAMILY PROTEIN MCE3C"/>
    <property type="match status" value="1"/>
</dbReference>